<dbReference type="InterPro" id="IPR001204">
    <property type="entry name" value="Phos_transporter"/>
</dbReference>
<keyword evidence="5 6" id="KW-0472">Membrane</keyword>
<dbReference type="OrthoDB" id="1110016at2"/>
<keyword evidence="2 6" id="KW-0813">Transport</keyword>
<accession>A0A2S9WWU8</accession>
<feature type="transmembrane region" description="Helical" evidence="6">
    <location>
        <begin position="229"/>
        <end position="248"/>
    </location>
</feature>
<dbReference type="GO" id="GO:0005315">
    <property type="term" value="F:phosphate transmembrane transporter activity"/>
    <property type="evidence" value="ECO:0007669"/>
    <property type="project" value="InterPro"/>
</dbReference>
<comment type="similarity">
    <text evidence="6">Belongs to the inorganic phosphate transporter (PiT) (TC 2.A.20) family.</text>
</comment>
<feature type="transmembrane region" description="Helical" evidence="6">
    <location>
        <begin position="497"/>
        <end position="516"/>
    </location>
</feature>
<dbReference type="PANTHER" id="PTHR11101">
    <property type="entry name" value="PHOSPHATE TRANSPORTER"/>
    <property type="match status" value="1"/>
</dbReference>
<feature type="transmembrane region" description="Helical" evidence="6">
    <location>
        <begin position="150"/>
        <end position="175"/>
    </location>
</feature>
<dbReference type="Pfam" id="PF01384">
    <property type="entry name" value="PHO4"/>
    <property type="match status" value="1"/>
</dbReference>
<dbReference type="RefSeq" id="WP_105983646.1">
    <property type="nucleotide sequence ID" value="NZ_MQUC01000003.1"/>
</dbReference>
<dbReference type="PANTHER" id="PTHR11101:SF16">
    <property type="entry name" value="PHOSPHATE TRANSPORTER"/>
    <property type="match status" value="1"/>
</dbReference>
<feature type="transmembrane region" description="Helical" evidence="6">
    <location>
        <begin position="467"/>
        <end position="491"/>
    </location>
</feature>
<reference evidence="7 8" key="1">
    <citation type="submission" date="2016-11" db="EMBL/GenBank/DDBJ databases">
        <title>Trade-off between light-utilization and light-protection in marine flavobacteria.</title>
        <authorList>
            <person name="Kumagai Y."/>
        </authorList>
    </citation>
    <scope>NUCLEOTIDE SEQUENCE [LARGE SCALE GENOMIC DNA]</scope>
    <source>
        <strain evidence="7 8">JCM 17109</strain>
    </source>
</reference>
<feature type="transmembrane region" description="Helical" evidence="6">
    <location>
        <begin position="255"/>
        <end position="273"/>
    </location>
</feature>
<feature type="transmembrane region" description="Helical" evidence="6">
    <location>
        <begin position="314"/>
        <end position="332"/>
    </location>
</feature>
<dbReference type="SUPFAM" id="SSF109755">
    <property type="entry name" value="PhoU-like"/>
    <property type="match status" value="1"/>
</dbReference>
<evidence type="ECO:0000256" key="2">
    <source>
        <dbReference type="ARBA" id="ARBA00022448"/>
    </source>
</evidence>
<name>A0A2S9WWU8_9FLAO</name>
<evidence type="ECO:0000256" key="6">
    <source>
        <dbReference type="RuleBase" id="RU363058"/>
    </source>
</evidence>
<feature type="transmembrane region" description="Helical" evidence="6">
    <location>
        <begin position="187"/>
        <end position="206"/>
    </location>
</feature>
<dbReference type="EMBL" id="MQUC01000003">
    <property type="protein sequence ID" value="PRP67958.1"/>
    <property type="molecule type" value="Genomic_DNA"/>
</dbReference>
<protein>
    <recommendedName>
        <fullName evidence="6">Phosphate transporter</fullName>
    </recommendedName>
</protein>
<feature type="transmembrane region" description="Helical" evidence="6">
    <location>
        <begin position="110"/>
        <end position="130"/>
    </location>
</feature>
<evidence type="ECO:0000313" key="7">
    <source>
        <dbReference type="EMBL" id="PRP67958.1"/>
    </source>
</evidence>
<dbReference type="AlphaFoldDB" id="A0A2S9WWU8"/>
<keyword evidence="6" id="KW-0592">Phosphate transport</keyword>
<proteinExistence type="inferred from homology"/>
<evidence type="ECO:0000313" key="8">
    <source>
        <dbReference type="Proteomes" id="UP000239532"/>
    </source>
</evidence>
<organism evidence="7 8">
    <name type="scientific">Nonlabens agnitus</name>
    <dbReference type="NCBI Taxonomy" id="870484"/>
    <lineage>
        <taxon>Bacteria</taxon>
        <taxon>Pseudomonadati</taxon>
        <taxon>Bacteroidota</taxon>
        <taxon>Flavobacteriia</taxon>
        <taxon>Flavobacteriales</taxon>
        <taxon>Flavobacteriaceae</taxon>
        <taxon>Nonlabens</taxon>
    </lineage>
</organism>
<feature type="transmembrane region" description="Helical" evidence="6">
    <location>
        <begin position="79"/>
        <end position="98"/>
    </location>
</feature>
<comment type="caution">
    <text evidence="7">The sequence shown here is derived from an EMBL/GenBank/DDBJ whole genome shotgun (WGS) entry which is preliminary data.</text>
</comment>
<dbReference type="Proteomes" id="UP000239532">
    <property type="component" value="Unassembled WGS sequence"/>
</dbReference>
<gene>
    <name evidence="7" type="ORF">BST86_13080</name>
</gene>
<sequence length="755" mass="83575">MGDIYIYMLIILAGLAITDLVVGVSNDAVNFLNSAIGSKAISFKTIMIIASLGIALGALSSSGMMEVARKGIFNPGEFYFDEIMIVFMAVMITDVLLLDFFNSMGLPTSTTVSIVFELLGAAVCMSLLKIGESETETFLDLGKYIASDTAIEIVSGILLSVVIAFTIGALVQFLSRLMLTFNYSKRPAFLAGIFGGLSLTSLYYFILVKGLKGADLGALNFIFDYTTEVYTTLGYGFIFWLVFSLIYVYVLKWDIYKLIIILGTFGLAMAFAGNDLVNFIGVPIGAYDAYNVWSAAGSPADFAMDALAGQLPSQRWLLLLAGVVMVLTLWFSSKAQAVVKTSVDLARQDSGTERFKSNALSRYLVRYSILAAEGVQRIMPAKASAYISKRFEKAPSLGIVSKNADKPAFDYVRASVNLMVASILISLATSYKLPLSTTYVTFMVAMGTSLADKAWGTESAVYRIAGVLNVIGGWFFTAFSAFTAAAIFAYIIYWGGFYAIIGLVVLAVVLITRSFIMHKRSQTQQKVTDELQKAESNTIQGIIEESSETVATVFKRARDMYSNTLEGLITQDLGSLKSGRKATKKLAVEIDGLRNNIYFFIKNLDEKSIGASKFYIDVLGHLQDISQSLEYISRSSTDHINNNHKSLKFTQIKDLKEIIERIQKIFDDSKKIFKSKEFSGLEKIIYEKRELLQLVDSKIEKQVKRTKNTDESPKNTTLYFGLLLETRDLMNVTIQVAEQYYSEYDASRFDNEESE</sequence>
<evidence type="ECO:0000256" key="5">
    <source>
        <dbReference type="ARBA" id="ARBA00023136"/>
    </source>
</evidence>
<dbReference type="GO" id="GO:0035435">
    <property type="term" value="P:phosphate ion transmembrane transport"/>
    <property type="evidence" value="ECO:0007669"/>
    <property type="project" value="TreeGrafter"/>
</dbReference>
<dbReference type="GO" id="GO:0016020">
    <property type="term" value="C:membrane"/>
    <property type="evidence" value="ECO:0007669"/>
    <property type="project" value="UniProtKB-SubCell"/>
</dbReference>
<feature type="transmembrane region" description="Helical" evidence="6">
    <location>
        <begin position="6"/>
        <end position="29"/>
    </location>
</feature>
<keyword evidence="4 6" id="KW-1133">Transmembrane helix</keyword>
<evidence type="ECO:0000256" key="4">
    <source>
        <dbReference type="ARBA" id="ARBA00022989"/>
    </source>
</evidence>
<evidence type="ECO:0000256" key="1">
    <source>
        <dbReference type="ARBA" id="ARBA00004141"/>
    </source>
</evidence>
<keyword evidence="3 6" id="KW-0812">Transmembrane</keyword>
<keyword evidence="8" id="KW-1185">Reference proteome</keyword>
<comment type="subcellular location">
    <subcellularLocation>
        <location evidence="1 6">Membrane</location>
        <topology evidence="1 6">Multi-pass membrane protein</topology>
    </subcellularLocation>
</comment>
<feature type="transmembrane region" description="Helical" evidence="6">
    <location>
        <begin position="41"/>
        <end position="59"/>
    </location>
</feature>
<evidence type="ECO:0000256" key="3">
    <source>
        <dbReference type="ARBA" id="ARBA00022692"/>
    </source>
</evidence>